<reference evidence="2" key="1">
    <citation type="submission" date="2022-08" db="EMBL/GenBank/DDBJ databases">
        <authorList>
            <person name="Marques A."/>
        </authorList>
    </citation>
    <scope>NUCLEOTIDE SEQUENCE</scope>
    <source>
        <strain evidence="2">RhyPub2mFocal</strain>
        <tissue evidence="2">Leaves</tissue>
    </source>
</reference>
<dbReference type="EMBL" id="JAMFTS010000002">
    <property type="protein sequence ID" value="KAJ4793023.1"/>
    <property type="molecule type" value="Genomic_DNA"/>
</dbReference>
<dbReference type="InterPro" id="IPR036047">
    <property type="entry name" value="F-box-like_dom_sf"/>
</dbReference>
<gene>
    <name evidence="2" type="ORF">LUZ62_044269</name>
</gene>
<dbReference type="AlphaFoldDB" id="A0AAV8FQ48"/>
<dbReference type="SUPFAM" id="SSF81383">
    <property type="entry name" value="F-box domain"/>
    <property type="match status" value="1"/>
</dbReference>
<dbReference type="InterPro" id="IPR005174">
    <property type="entry name" value="KIB1-4_b-propeller"/>
</dbReference>
<keyword evidence="3" id="KW-1185">Reference proteome</keyword>
<evidence type="ECO:0000313" key="3">
    <source>
        <dbReference type="Proteomes" id="UP001140206"/>
    </source>
</evidence>
<feature type="domain" description="KIB1-4 beta-propeller" evidence="1">
    <location>
        <begin position="74"/>
        <end position="331"/>
    </location>
</feature>
<evidence type="ECO:0000259" key="1">
    <source>
        <dbReference type="Pfam" id="PF03478"/>
    </source>
</evidence>
<proteinExistence type="predicted"/>
<dbReference type="PANTHER" id="PTHR33165">
    <property type="entry name" value="F-BOX DOMAIN CONTAINING PROTEIN-LIKE-RELATED"/>
    <property type="match status" value="1"/>
</dbReference>
<dbReference type="Gene3D" id="1.20.1280.50">
    <property type="match status" value="1"/>
</dbReference>
<name>A0AAV8FQ48_9POAL</name>
<accession>A0AAV8FQ48</accession>
<sequence>MGVVNWNTLPLDLIPRIADLLLSDDPIDLLCLRAVCRAWRSLSPNPRSLASRFRPRRWIMLSDGSADLTVPQTFLNLSTGRSLRISLPDLYGHWILASTDGLLVLFHQETSLVRLFNPFCRFMVDLPPLLGYNGNVFSRDYFGAAMSYSDGTDDDPTVVLSWDFGRYLFGRRFFWAKLGDQTWMDQTLMFKSENGLPDFKYNPRVHLFFQGSFYITNVFGRVYSLSLDGNLLCELVFPDRQPGWDDQLSKSYLVECDSSVLVVLSYCATGQTGPPIEVYKADLDNNRLVLIESIGDYALFVGHKRMLSVSAKGFPSLRGNSIYMCTGQLNDPVIIYDLESHQCEPISGQTVIHNGDMQLRPSVRPFTLPDHLVTYCSHPQWAKGLMYHEFPKFPRAWSAKFNYSEFGVLSTKLNSEFRWGISQGYPPF</sequence>
<protein>
    <submittedName>
        <fullName evidence="2">Ascorbic acid mannose pathway regulator 1</fullName>
    </submittedName>
</protein>
<dbReference type="CDD" id="cd09917">
    <property type="entry name" value="F-box_SF"/>
    <property type="match status" value="1"/>
</dbReference>
<dbReference type="Proteomes" id="UP001140206">
    <property type="component" value="Chromosome 2"/>
</dbReference>
<comment type="caution">
    <text evidence="2">The sequence shown here is derived from an EMBL/GenBank/DDBJ whole genome shotgun (WGS) entry which is preliminary data.</text>
</comment>
<organism evidence="2 3">
    <name type="scientific">Rhynchospora pubera</name>
    <dbReference type="NCBI Taxonomy" id="906938"/>
    <lineage>
        <taxon>Eukaryota</taxon>
        <taxon>Viridiplantae</taxon>
        <taxon>Streptophyta</taxon>
        <taxon>Embryophyta</taxon>
        <taxon>Tracheophyta</taxon>
        <taxon>Spermatophyta</taxon>
        <taxon>Magnoliopsida</taxon>
        <taxon>Liliopsida</taxon>
        <taxon>Poales</taxon>
        <taxon>Cyperaceae</taxon>
        <taxon>Cyperoideae</taxon>
        <taxon>Rhynchosporeae</taxon>
        <taxon>Rhynchospora</taxon>
    </lineage>
</organism>
<dbReference type="Pfam" id="PF03478">
    <property type="entry name" value="Beta-prop_KIB1-4"/>
    <property type="match status" value="1"/>
</dbReference>
<evidence type="ECO:0000313" key="2">
    <source>
        <dbReference type="EMBL" id="KAJ4793023.1"/>
    </source>
</evidence>